<comment type="caution">
    <text evidence="2">The sequence shown here is derived from an EMBL/GenBank/DDBJ whole genome shotgun (WGS) entry which is preliminary data.</text>
</comment>
<name>A0ABN8CN57_9STRA</name>
<keyword evidence="1" id="KW-0963">Cytoplasm</keyword>
<proteinExistence type="predicted"/>
<accession>A0ABN8CN57</accession>
<dbReference type="PANTHER" id="PTHR43450:SF1">
    <property type="entry name" value="ASPARTATE--TRNA LIGASE, CYTOPLASMIC"/>
    <property type="match status" value="1"/>
</dbReference>
<dbReference type="EMBL" id="CAKLCB010000020">
    <property type="protein sequence ID" value="CAH0513711.1"/>
    <property type="molecule type" value="Genomic_DNA"/>
</dbReference>
<dbReference type="CDD" id="cd04320">
    <property type="entry name" value="AspRS_cyto_N"/>
    <property type="match status" value="1"/>
</dbReference>
<protein>
    <submittedName>
        <fullName evidence="2">Uncharacterized protein</fullName>
    </submittedName>
</protein>
<dbReference type="PANTHER" id="PTHR43450">
    <property type="entry name" value="ASPARTYL-TRNA SYNTHETASE"/>
    <property type="match status" value="1"/>
</dbReference>
<dbReference type="InterPro" id="IPR012340">
    <property type="entry name" value="NA-bd_OB-fold"/>
</dbReference>
<evidence type="ECO:0000313" key="3">
    <source>
        <dbReference type="Proteomes" id="UP001158986"/>
    </source>
</evidence>
<gene>
    <name evidence="2" type="ORF">PBS001_LOCUS513</name>
</gene>
<dbReference type="SUPFAM" id="SSF50249">
    <property type="entry name" value="Nucleic acid-binding proteins"/>
    <property type="match status" value="1"/>
</dbReference>
<reference evidence="2 3" key="1">
    <citation type="submission" date="2021-11" db="EMBL/GenBank/DDBJ databases">
        <authorList>
            <person name="Islam A."/>
            <person name="Islam S."/>
            <person name="Flora M.S."/>
            <person name="Rahman M."/>
            <person name="Ziaur R.M."/>
            <person name="Epstein J.H."/>
            <person name="Hassan M."/>
            <person name="Klassen M."/>
            <person name="Woodard K."/>
            <person name="Webb A."/>
            <person name="Webby R.J."/>
            <person name="El Zowalaty M.E."/>
        </authorList>
    </citation>
    <scope>NUCLEOTIDE SEQUENCE [LARGE SCALE GENOMIC DNA]</scope>
    <source>
        <strain evidence="2">Pbs1</strain>
    </source>
</reference>
<evidence type="ECO:0000256" key="1">
    <source>
        <dbReference type="ARBA" id="ARBA00022490"/>
    </source>
</evidence>
<evidence type="ECO:0000313" key="2">
    <source>
        <dbReference type="EMBL" id="CAH0513711.1"/>
    </source>
</evidence>
<sequence length="227" mass="25631">MQDEKTDEGFVTDHSTPKDRWRFCNGASKTNNKILHYNIHFLYLIRQETAETAIGLTLTDTYGELPLIQSKERCNHVYQLVKDLNVELQGKSFLATIQAILHESDKVSRPMIKFAASVSKESVVDVFVTLNVPNSPVLSTTQKDVELNVEKFFVVSKALPELPFQVEDAARSDIVVKAEESTSVNEGLSIRILKYLAMVSTHTWKSYMNTINVVYGPFAIAGHFFLE</sequence>
<dbReference type="Gene3D" id="2.40.50.140">
    <property type="entry name" value="Nucleic acid-binding proteins"/>
    <property type="match status" value="1"/>
</dbReference>
<dbReference type="Proteomes" id="UP001158986">
    <property type="component" value="Unassembled WGS sequence"/>
</dbReference>
<organism evidence="2 3">
    <name type="scientific">Peronospora belbahrii</name>
    <dbReference type="NCBI Taxonomy" id="622444"/>
    <lineage>
        <taxon>Eukaryota</taxon>
        <taxon>Sar</taxon>
        <taxon>Stramenopiles</taxon>
        <taxon>Oomycota</taxon>
        <taxon>Peronosporomycetes</taxon>
        <taxon>Peronosporales</taxon>
        <taxon>Peronosporaceae</taxon>
        <taxon>Peronospora</taxon>
    </lineage>
</organism>
<dbReference type="InterPro" id="IPR004523">
    <property type="entry name" value="Asp-tRNA_synthase_2"/>
</dbReference>
<keyword evidence="3" id="KW-1185">Reference proteome</keyword>